<evidence type="ECO:0000256" key="6">
    <source>
        <dbReference type="ARBA" id="ARBA00023065"/>
    </source>
</evidence>
<keyword evidence="7 9" id="KW-0472">Membrane</keyword>
<dbReference type="InterPro" id="IPR044669">
    <property type="entry name" value="YneE/VCCN1/2-like"/>
</dbReference>
<evidence type="ECO:0000256" key="2">
    <source>
        <dbReference type="ARBA" id="ARBA00022448"/>
    </source>
</evidence>
<evidence type="ECO:0000256" key="8">
    <source>
        <dbReference type="SAM" id="MobiDB-lite"/>
    </source>
</evidence>
<dbReference type="OrthoDB" id="1368at2759"/>
<dbReference type="Pfam" id="PF25539">
    <property type="entry name" value="Bestrophin_2"/>
    <property type="match status" value="1"/>
</dbReference>
<evidence type="ECO:0000313" key="10">
    <source>
        <dbReference type="EMBL" id="KAF9694020.1"/>
    </source>
</evidence>
<comment type="subcellular location">
    <subcellularLocation>
        <location evidence="1">Cell membrane</location>
        <topology evidence="1">Multi-pass membrane protein</topology>
    </subcellularLocation>
</comment>
<evidence type="ECO:0000256" key="1">
    <source>
        <dbReference type="ARBA" id="ARBA00004651"/>
    </source>
</evidence>
<feature type="transmembrane region" description="Helical" evidence="9">
    <location>
        <begin position="90"/>
        <end position="109"/>
    </location>
</feature>
<dbReference type="GO" id="GO:0005886">
    <property type="term" value="C:plasma membrane"/>
    <property type="evidence" value="ECO:0007669"/>
    <property type="project" value="UniProtKB-SubCell"/>
</dbReference>
<keyword evidence="5 9" id="KW-1133">Transmembrane helix</keyword>
<gene>
    <name evidence="10" type="ORF">EKO04_007956</name>
</gene>
<keyword evidence="6" id="KW-0406">Ion transport</keyword>
<keyword evidence="2" id="KW-0813">Transport</keyword>
<proteinExistence type="predicted"/>
<feature type="transmembrane region" description="Helical" evidence="9">
    <location>
        <begin position="323"/>
        <end position="344"/>
    </location>
</feature>
<evidence type="ECO:0000256" key="5">
    <source>
        <dbReference type="ARBA" id="ARBA00022989"/>
    </source>
</evidence>
<dbReference type="Proteomes" id="UP000651452">
    <property type="component" value="Unassembled WGS sequence"/>
</dbReference>
<accession>A0A8H7IWG4</accession>
<comment type="caution">
    <text evidence="10">The sequence shown here is derived from an EMBL/GenBank/DDBJ whole genome shotgun (WGS) entry which is preliminary data.</text>
</comment>
<keyword evidence="11" id="KW-1185">Reference proteome</keyword>
<name>A0A8H7IWG4_9PLEO</name>
<reference evidence="10" key="1">
    <citation type="submission" date="2018-12" db="EMBL/GenBank/DDBJ databases">
        <authorList>
            <person name="Syme R.A."/>
            <person name="Farfan-Caceres L."/>
            <person name="Lichtenzveig J."/>
        </authorList>
    </citation>
    <scope>NUCLEOTIDE SEQUENCE</scope>
    <source>
        <strain evidence="10">Al4</strain>
    </source>
</reference>
<keyword evidence="3" id="KW-1003">Cell membrane</keyword>
<dbReference type="AlphaFoldDB" id="A0A8H7IWG4"/>
<keyword evidence="4 9" id="KW-0812">Transmembrane</keyword>
<dbReference type="PANTHER" id="PTHR33281">
    <property type="entry name" value="UPF0187 PROTEIN YNEE"/>
    <property type="match status" value="1"/>
</dbReference>
<feature type="transmembrane region" description="Helical" evidence="9">
    <location>
        <begin position="115"/>
        <end position="134"/>
    </location>
</feature>
<evidence type="ECO:0000256" key="9">
    <source>
        <dbReference type="SAM" id="Phobius"/>
    </source>
</evidence>
<evidence type="ECO:0000256" key="3">
    <source>
        <dbReference type="ARBA" id="ARBA00022475"/>
    </source>
</evidence>
<feature type="transmembrane region" description="Helical" evidence="9">
    <location>
        <begin position="350"/>
        <end position="369"/>
    </location>
</feature>
<evidence type="ECO:0000256" key="4">
    <source>
        <dbReference type="ARBA" id="ARBA00022692"/>
    </source>
</evidence>
<protein>
    <submittedName>
        <fullName evidence="10">Uncharacterized protein</fullName>
    </submittedName>
</protein>
<evidence type="ECO:0000313" key="11">
    <source>
        <dbReference type="Proteomes" id="UP000651452"/>
    </source>
</evidence>
<dbReference type="EMBL" id="RZGK01000014">
    <property type="protein sequence ID" value="KAF9694020.1"/>
    <property type="molecule type" value="Genomic_DNA"/>
</dbReference>
<feature type="compositionally biased region" description="Polar residues" evidence="8">
    <location>
        <begin position="1"/>
        <end position="10"/>
    </location>
</feature>
<dbReference type="GO" id="GO:0005254">
    <property type="term" value="F:chloride channel activity"/>
    <property type="evidence" value="ECO:0007669"/>
    <property type="project" value="InterPro"/>
</dbReference>
<dbReference type="PANTHER" id="PTHR33281:SF19">
    <property type="entry name" value="VOLTAGE-DEPENDENT ANION CHANNEL-FORMING PROTEIN YNEE"/>
    <property type="match status" value="1"/>
</dbReference>
<organism evidence="10 11">
    <name type="scientific">Ascochyta lentis</name>
    <dbReference type="NCBI Taxonomy" id="205686"/>
    <lineage>
        <taxon>Eukaryota</taxon>
        <taxon>Fungi</taxon>
        <taxon>Dikarya</taxon>
        <taxon>Ascomycota</taxon>
        <taxon>Pezizomycotina</taxon>
        <taxon>Dothideomycetes</taxon>
        <taxon>Pleosporomycetidae</taxon>
        <taxon>Pleosporales</taxon>
        <taxon>Pleosporineae</taxon>
        <taxon>Didymellaceae</taxon>
        <taxon>Ascochyta</taxon>
    </lineage>
</organism>
<sequence length="482" mass="54017">MAASSVSTGAETLRPTNIDIPTTSSTMAGDEGPTSPRSWRHRTVTYQPPSRIQTTGSLDAEDYFIGPRDMAKHSKWPFFLRMHGSVLPKMIIPLLVVTLWSTAITIISVKVWPLNVSNLLLTVLGFVVGLAISFRTSSAYERYTEGRKYWSQLQLVSQNLARTIWIHTDEREGELGKEDLLAKLTALNLLNAFACAVKHRLRFEPGIDYPDLKERIEYLDTFAKAAEIDIPKAREYSKLKSTGESLGVTFAESNPRKRIKRSKKPLGNLPLEILNHFSAYVHSVINNETLKIGLYQNQAITGVVALNECLVGLDRVLNTPLPIAYSIAISQITWVYVMVLPFQLFASLKWITIPGTIFAAYIILGLSAIGREIENPFGHDVNDLPLEAFCEELEMDIDCITAQPAPTTSEFMRREGNMPIWPLSYKSFNGWAGRSKQDIRDALLTKTKADMVVRKSFAVARSESNIDEKATNQVQQQHQQDA</sequence>
<evidence type="ECO:0000256" key="7">
    <source>
        <dbReference type="ARBA" id="ARBA00023136"/>
    </source>
</evidence>
<feature type="region of interest" description="Disordered" evidence="8">
    <location>
        <begin position="1"/>
        <end position="41"/>
    </location>
</feature>
<reference evidence="10" key="2">
    <citation type="submission" date="2020-09" db="EMBL/GenBank/DDBJ databases">
        <title>Reference genome assembly for Australian Ascochyta lentis isolate Al4.</title>
        <authorList>
            <person name="Lee R.C."/>
            <person name="Farfan-Caceres L.M."/>
            <person name="Debler J.W."/>
            <person name="Williams A.H."/>
            <person name="Henares B.M."/>
        </authorList>
    </citation>
    <scope>NUCLEOTIDE SEQUENCE</scope>
    <source>
        <strain evidence="10">Al4</strain>
    </source>
</reference>